<feature type="coiled-coil region" evidence="1">
    <location>
        <begin position="122"/>
        <end position="163"/>
    </location>
</feature>
<comment type="caution">
    <text evidence="2">The sequence shown here is derived from an EMBL/GenBank/DDBJ whole genome shotgun (WGS) entry which is preliminary data.</text>
</comment>
<evidence type="ECO:0000313" key="2">
    <source>
        <dbReference type="EMBL" id="KOO21793.1"/>
    </source>
</evidence>
<protein>
    <submittedName>
        <fullName evidence="2">Uncharacterized protein</fullName>
    </submittedName>
</protein>
<dbReference type="EMBL" id="JWZX01003334">
    <property type="protein sequence ID" value="KOO21793.1"/>
    <property type="molecule type" value="Genomic_DNA"/>
</dbReference>
<name>A0A0M0J6D5_9EUKA</name>
<keyword evidence="3" id="KW-1185">Reference proteome</keyword>
<dbReference type="AlphaFoldDB" id="A0A0M0J6D5"/>
<accession>A0A0M0J6D5</accession>
<proteinExistence type="predicted"/>
<evidence type="ECO:0000313" key="3">
    <source>
        <dbReference type="Proteomes" id="UP000037460"/>
    </source>
</evidence>
<sequence length="456" mass="49503">MAEAVELHCGDLFDHPLADATLVFVCCVTWGPAIMQRLAAKLATELPEGARIVTVGQRLPEMFDLGEKRGAVRFEEAARIVEACEWGRESFVVHRTLRAEYSAAMPEKGGPASATDASAARLAAADAAFSKEEAKVEDLRAKLAKAEASRAAAEEELSAARLAHEAAIAAAEEKARLAKRWHPPCDAASRQKALGEDPTTALSLCWDTSEPLPLPRPEDWLGKNQLGEADRPGQTVAQFCRPGRSVPSPMVRTIYLMPLGRATGAPPSKCLVDFVRASFGIDVRLLPASTVTERETAVELKKLATTLDDAARAGALPPMYFEARLAQRERAVLQFLEDYGFLDEAARCQRRLERLEKVVEEGSASRRQAEFEHENEMAREIERAREAVRAQAAESAELRRLEEAASLAKASSPTRGGRASITRSLGSTSADVMQAYGAVRLPRGVALLRHVESGQG</sequence>
<keyword evidence="1" id="KW-0175">Coiled coil</keyword>
<feature type="coiled-coil region" evidence="1">
    <location>
        <begin position="374"/>
        <end position="404"/>
    </location>
</feature>
<dbReference type="Gene3D" id="3.40.50.150">
    <property type="entry name" value="Vaccinia Virus protein VP39"/>
    <property type="match status" value="1"/>
</dbReference>
<evidence type="ECO:0000256" key="1">
    <source>
        <dbReference type="SAM" id="Coils"/>
    </source>
</evidence>
<gene>
    <name evidence="2" type="ORF">Ctob_001112</name>
</gene>
<organism evidence="2 3">
    <name type="scientific">Chrysochromulina tobinii</name>
    <dbReference type="NCBI Taxonomy" id="1460289"/>
    <lineage>
        <taxon>Eukaryota</taxon>
        <taxon>Haptista</taxon>
        <taxon>Haptophyta</taxon>
        <taxon>Prymnesiophyceae</taxon>
        <taxon>Prymnesiales</taxon>
        <taxon>Chrysochromulinaceae</taxon>
        <taxon>Chrysochromulina</taxon>
    </lineage>
</organism>
<dbReference type="InterPro" id="IPR029063">
    <property type="entry name" value="SAM-dependent_MTases_sf"/>
</dbReference>
<dbReference type="Proteomes" id="UP000037460">
    <property type="component" value="Unassembled WGS sequence"/>
</dbReference>
<reference evidence="3" key="1">
    <citation type="journal article" date="2015" name="PLoS Genet.">
        <title>Genome Sequence and Transcriptome Analyses of Chrysochromulina tobin: Metabolic Tools for Enhanced Algal Fitness in the Prominent Order Prymnesiales (Haptophyceae).</title>
        <authorList>
            <person name="Hovde B.T."/>
            <person name="Deodato C.R."/>
            <person name="Hunsperger H.M."/>
            <person name="Ryken S.A."/>
            <person name="Yost W."/>
            <person name="Jha R.K."/>
            <person name="Patterson J."/>
            <person name="Monnat R.J. Jr."/>
            <person name="Barlow S.B."/>
            <person name="Starkenburg S.R."/>
            <person name="Cattolico R.A."/>
        </authorList>
    </citation>
    <scope>NUCLEOTIDE SEQUENCE</scope>
    <source>
        <strain evidence="3">CCMP291</strain>
    </source>
</reference>